<dbReference type="EMBL" id="CAAALY010003164">
    <property type="protein sequence ID" value="VEL08103.1"/>
    <property type="molecule type" value="Genomic_DNA"/>
</dbReference>
<dbReference type="Proteomes" id="UP000784294">
    <property type="component" value="Unassembled WGS sequence"/>
</dbReference>
<comment type="caution">
    <text evidence="2">The sequence shown here is derived from an EMBL/GenBank/DDBJ whole genome shotgun (WGS) entry which is preliminary data.</text>
</comment>
<evidence type="ECO:0000256" key="1">
    <source>
        <dbReference type="SAM" id="MobiDB-lite"/>
    </source>
</evidence>
<dbReference type="AlphaFoldDB" id="A0A448WC14"/>
<accession>A0A448WC14</accession>
<protein>
    <submittedName>
        <fullName evidence="2">Uncharacterized protein</fullName>
    </submittedName>
</protein>
<evidence type="ECO:0000313" key="3">
    <source>
        <dbReference type="Proteomes" id="UP000784294"/>
    </source>
</evidence>
<feature type="region of interest" description="Disordered" evidence="1">
    <location>
        <begin position="301"/>
        <end position="351"/>
    </location>
</feature>
<evidence type="ECO:0000313" key="2">
    <source>
        <dbReference type="EMBL" id="VEL08103.1"/>
    </source>
</evidence>
<organism evidence="2 3">
    <name type="scientific">Protopolystoma xenopodis</name>
    <dbReference type="NCBI Taxonomy" id="117903"/>
    <lineage>
        <taxon>Eukaryota</taxon>
        <taxon>Metazoa</taxon>
        <taxon>Spiralia</taxon>
        <taxon>Lophotrochozoa</taxon>
        <taxon>Platyhelminthes</taxon>
        <taxon>Monogenea</taxon>
        <taxon>Polyopisthocotylea</taxon>
        <taxon>Polystomatidea</taxon>
        <taxon>Polystomatidae</taxon>
        <taxon>Protopolystoma</taxon>
    </lineage>
</organism>
<reference evidence="2" key="1">
    <citation type="submission" date="2018-11" db="EMBL/GenBank/DDBJ databases">
        <authorList>
            <consortium name="Pathogen Informatics"/>
        </authorList>
    </citation>
    <scope>NUCLEOTIDE SEQUENCE</scope>
</reference>
<name>A0A448WC14_9PLAT</name>
<sequence length="406" mass="42973">MDLAESDSRPGRHALFTGNSIHVVNPALQSMASLFDPAGDLAGGGTSGFGLTGGVLPPHASCSFLKAQAGKTRVSNASYVDAAGGILMGLLYRPTIRPGIRDPRRHAHSNVTSSAGSCIQTFATQTSCTLSDGTLAIVSPPKLSTFSTFESGNTPAFVSAENLLWCCVFCAGDRHCLDLGSLYGPYFLGPEEVIALAAEGFVQTPSEARDATSSVLATVTNSIVSVKELLPDSSQESKKMAGQIGRTGRRSIALAYQRRVEKKTGSGDAQGIANLRSRSLQSAKSSASAFANKAAAARSASARAKRFLTGPGHTPRQDRPSSPNNLGSSRGAIRDPCRQRTKGIASRRPAKSERSVGPELLFSSASSLVARIFFEILHNFDFFSSSFTIDYRSRLKFLENGQSFVP</sequence>
<proteinExistence type="predicted"/>
<gene>
    <name evidence="2" type="ORF">PXEA_LOCUS1543</name>
</gene>
<keyword evidence="3" id="KW-1185">Reference proteome</keyword>
<dbReference type="OrthoDB" id="10029243at2759"/>